<keyword evidence="2" id="KW-0408">Iron</keyword>
<dbReference type="RefSeq" id="WP_344854379.1">
    <property type="nucleotide sequence ID" value="NZ_BAAAZN010000001.1"/>
</dbReference>
<name>A0ABP6UZ86_9PSEU</name>
<reference evidence="4" key="1">
    <citation type="journal article" date="2019" name="Int. J. Syst. Evol. Microbiol.">
        <title>The Global Catalogue of Microorganisms (GCM) 10K type strain sequencing project: providing services to taxonomists for standard genome sequencing and annotation.</title>
        <authorList>
            <consortium name="The Broad Institute Genomics Platform"/>
            <consortium name="The Broad Institute Genome Sequencing Center for Infectious Disease"/>
            <person name="Wu L."/>
            <person name="Ma J."/>
        </authorList>
    </citation>
    <scope>NUCLEOTIDE SEQUENCE [LARGE SCALE GENOMIC DNA]</scope>
    <source>
        <strain evidence="4">JCM 16898</strain>
    </source>
</reference>
<dbReference type="PRINTS" id="PR00359">
    <property type="entry name" value="BP450"/>
</dbReference>
<dbReference type="PRINTS" id="PR00385">
    <property type="entry name" value="P450"/>
</dbReference>
<keyword evidence="4" id="KW-1185">Reference proteome</keyword>
<keyword evidence="2" id="KW-0349">Heme</keyword>
<dbReference type="PROSITE" id="PS00086">
    <property type="entry name" value="CYTOCHROME_P450"/>
    <property type="match status" value="1"/>
</dbReference>
<sequence length="406" mass="44172">MDRTVPPLVLDPLARDTHGEGARLRARGPLTVVELPGGVLAWAVTSPPLLRKLLADPRVSKDPRRHWPAYVAGEIPADWPLHIWVSVQNMFTAYGDEHRRLRSLVSKAFARAQIAELHPVVTEITHGLLDDLAAGGADPDLRESYCYRLPIEVICRLVGVPERTRPGLRTAIAGLFATSASPADASANVEQLYRILAELVGQRRAEPGDDLATALITARDEDGSRLSETELVDTLILVITAGHETTVTLLDQSVAALLTHREQLREVLDGTRRWSDVVDETLRWQSPAAHLPLRFAREDIKAGGTVIHAGDPILASIGPAGRDEQHYGPDAGRFDLAREDKASLAFGHGVHYCLGAPLARMEAEIALPALFARFPGLVLAVSPGELRPLPSFITNSHLALPVRLYG</sequence>
<keyword evidence="2" id="KW-0479">Metal-binding</keyword>
<dbReference type="Proteomes" id="UP001500689">
    <property type="component" value="Unassembled WGS sequence"/>
</dbReference>
<dbReference type="Gene3D" id="1.10.630.10">
    <property type="entry name" value="Cytochrome P450"/>
    <property type="match status" value="1"/>
</dbReference>
<gene>
    <name evidence="3" type="ORF">GCM10022222_02870</name>
</gene>
<dbReference type="CDD" id="cd11029">
    <property type="entry name" value="CYP107-like"/>
    <property type="match status" value="1"/>
</dbReference>
<comment type="similarity">
    <text evidence="1 2">Belongs to the cytochrome P450 family.</text>
</comment>
<protein>
    <submittedName>
        <fullName evidence="3">Cytochrome P450</fullName>
    </submittedName>
</protein>
<dbReference type="SUPFAM" id="SSF48264">
    <property type="entry name" value="Cytochrome P450"/>
    <property type="match status" value="1"/>
</dbReference>
<dbReference type="Pfam" id="PF00067">
    <property type="entry name" value="p450"/>
    <property type="match status" value="1"/>
</dbReference>
<keyword evidence="2" id="KW-0503">Monooxygenase</keyword>
<evidence type="ECO:0000313" key="4">
    <source>
        <dbReference type="Proteomes" id="UP001500689"/>
    </source>
</evidence>
<keyword evidence="2" id="KW-0560">Oxidoreductase</keyword>
<evidence type="ECO:0000313" key="3">
    <source>
        <dbReference type="EMBL" id="GAA3523989.1"/>
    </source>
</evidence>
<dbReference type="InterPro" id="IPR036396">
    <property type="entry name" value="Cyt_P450_sf"/>
</dbReference>
<proteinExistence type="inferred from homology"/>
<organism evidence="3 4">
    <name type="scientific">Amycolatopsis ultiminotia</name>
    <dbReference type="NCBI Taxonomy" id="543629"/>
    <lineage>
        <taxon>Bacteria</taxon>
        <taxon>Bacillati</taxon>
        <taxon>Actinomycetota</taxon>
        <taxon>Actinomycetes</taxon>
        <taxon>Pseudonocardiales</taxon>
        <taxon>Pseudonocardiaceae</taxon>
        <taxon>Amycolatopsis</taxon>
    </lineage>
</organism>
<accession>A0ABP6UZ86</accession>
<dbReference type="InterPro" id="IPR017972">
    <property type="entry name" value="Cyt_P450_CS"/>
</dbReference>
<evidence type="ECO:0000256" key="2">
    <source>
        <dbReference type="RuleBase" id="RU000461"/>
    </source>
</evidence>
<dbReference type="InterPro" id="IPR001128">
    <property type="entry name" value="Cyt_P450"/>
</dbReference>
<dbReference type="EMBL" id="BAAAZN010000001">
    <property type="protein sequence ID" value="GAA3523989.1"/>
    <property type="molecule type" value="Genomic_DNA"/>
</dbReference>
<comment type="caution">
    <text evidence="3">The sequence shown here is derived from an EMBL/GenBank/DDBJ whole genome shotgun (WGS) entry which is preliminary data.</text>
</comment>
<dbReference type="PANTHER" id="PTHR46696:SF1">
    <property type="entry name" value="CYTOCHROME P450 YJIB-RELATED"/>
    <property type="match status" value="1"/>
</dbReference>
<dbReference type="PANTHER" id="PTHR46696">
    <property type="entry name" value="P450, PUTATIVE (EUROFUNG)-RELATED"/>
    <property type="match status" value="1"/>
</dbReference>
<dbReference type="InterPro" id="IPR002397">
    <property type="entry name" value="Cyt_P450_B"/>
</dbReference>
<evidence type="ECO:0000256" key="1">
    <source>
        <dbReference type="ARBA" id="ARBA00010617"/>
    </source>
</evidence>